<reference evidence="1" key="1">
    <citation type="submission" date="2015-07" db="EMBL/GenBank/DDBJ databases">
        <title>MeaNS - Measles Nucleotide Surveillance Program.</title>
        <authorList>
            <person name="Tran T."/>
            <person name="Druce J."/>
        </authorList>
    </citation>
    <scope>NUCLEOTIDE SEQUENCE</scope>
    <source>
        <strain evidence="1">UCB-OBI-ISO-001</strain>
        <tissue evidence="1">Gonad</tissue>
    </source>
</reference>
<sequence>MSSEVTAHVSLPCSMAVRTHASYSLPFTLSESPFVASRSKSSLNFAQAILILAATLSAHPPPLLTWSPR</sequence>
<proteinExistence type="predicted"/>
<evidence type="ECO:0000313" key="1">
    <source>
        <dbReference type="EMBL" id="KOF65203.1"/>
    </source>
</evidence>
<protein>
    <submittedName>
        <fullName evidence="1">Uncharacterized protein</fullName>
    </submittedName>
</protein>
<dbReference type="EMBL" id="KQ429742">
    <property type="protein sequence ID" value="KOF65203.1"/>
    <property type="molecule type" value="Genomic_DNA"/>
</dbReference>
<organism evidence="1">
    <name type="scientific">Octopus bimaculoides</name>
    <name type="common">California two-spotted octopus</name>
    <dbReference type="NCBI Taxonomy" id="37653"/>
    <lineage>
        <taxon>Eukaryota</taxon>
        <taxon>Metazoa</taxon>
        <taxon>Spiralia</taxon>
        <taxon>Lophotrochozoa</taxon>
        <taxon>Mollusca</taxon>
        <taxon>Cephalopoda</taxon>
        <taxon>Coleoidea</taxon>
        <taxon>Octopodiformes</taxon>
        <taxon>Octopoda</taxon>
        <taxon>Incirrata</taxon>
        <taxon>Octopodidae</taxon>
        <taxon>Octopus</taxon>
    </lineage>
</organism>
<dbReference type="AlphaFoldDB" id="A0A0L8FKP1"/>
<accession>A0A0L8FKP1</accession>
<name>A0A0L8FKP1_OCTBM</name>
<gene>
    <name evidence="1" type="ORF">OCBIM_22016193mg</name>
</gene>